<dbReference type="Gene3D" id="3.90.78.10">
    <property type="entry name" value="UDP-N-acetylenolpyruvoylglucosamine reductase, C-terminal domain"/>
    <property type="match status" value="1"/>
</dbReference>
<feature type="active site" evidence="17">
    <location>
        <position position="370"/>
    </location>
</feature>
<dbReference type="Gene3D" id="3.30.465.10">
    <property type="match status" value="1"/>
</dbReference>
<name>U3P2G3_LEIXC</name>
<dbReference type="GO" id="GO:0071555">
    <property type="term" value="P:cell wall organization"/>
    <property type="evidence" value="ECO:0007669"/>
    <property type="project" value="UniProtKB-KW"/>
</dbReference>
<keyword evidence="10 17" id="KW-0521">NADP</keyword>
<dbReference type="AlphaFoldDB" id="U3P2G3"/>
<dbReference type="GO" id="GO:0005829">
    <property type="term" value="C:cytosol"/>
    <property type="evidence" value="ECO:0007669"/>
    <property type="project" value="TreeGrafter"/>
</dbReference>
<evidence type="ECO:0000259" key="18">
    <source>
        <dbReference type="PROSITE" id="PS51387"/>
    </source>
</evidence>
<dbReference type="PATRIC" id="fig|1389489.3.peg.256"/>
<feature type="active site" description="Proton donor" evidence="17">
    <location>
        <position position="248"/>
    </location>
</feature>
<dbReference type="SUPFAM" id="SSF56194">
    <property type="entry name" value="Uridine diphospho-N-Acetylenolpyruvylglucosamine reductase, MurB, C-terminal domain"/>
    <property type="match status" value="1"/>
</dbReference>
<evidence type="ECO:0000256" key="4">
    <source>
        <dbReference type="ARBA" id="ARBA00004752"/>
    </source>
</evidence>
<feature type="domain" description="FAD-binding PCMH-type" evidence="18">
    <location>
        <begin position="15"/>
        <end position="185"/>
    </location>
</feature>
<dbReference type="KEGG" id="lxy:O159_02710"/>
<evidence type="ECO:0000256" key="3">
    <source>
        <dbReference type="ARBA" id="ARBA00004496"/>
    </source>
</evidence>
<keyword evidence="12 17" id="KW-0573">Peptidoglycan synthesis</keyword>
<dbReference type="Gene3D" id="3.30.43.10">
    <property type="entry name" value="Uridine Diphospho-n-acetylenolpyruvylglucosamine Reductase, domain 2"/>
    <property type="match status" value="1"/>
</dbReference>
<dbReference type="GO" id="GO:0051301">
    <property type="term" value="P:cell division"/>
    <property type="evidence" value="ECO:0007669"/>
    <property type="project" value="UniProtKB-KW"/>
</dbReference>
<keyword evidence="14 17" id="KW-0131">Cell cycle</keyword>
<dbReference type="InterPro" id="IPR006094">
    <property type="entry name" value="Oxid_FAD_bind_N"/>
</dbReference>
<dbReference type="RefSeq" id="WP_021753944.1">
    <property type="nucleotide sequence ID" value="NC_022438.1"/>
</dbReference>
<dbReference type="OrthoDB" id="9804753at2"/>
<dbReference type="NCBIfam" id="NF010478">
    <property type="entry name" value="PRK13903.1"/>
    <property type="match status" value="1"/>
</dbReference>
<evidence type="ECO:0000256" key="2">
    <source>
        <dbReference type="ARBA" id="ARBA00003921"/>
    </source>
</evidence>
<evidence type="ECO:0000313" key="19">
    <source>
        <dbReference type="EMBL" id="AGW40500.1"/>
    </source>
</evidence>
<dbReference type="Pfam" id="PF02873">
    <property type="entry name" value="MurB_C"/>
    <property type="match status" value="1"/>
</dbReference>
<keyword evidence="15 17" id="KW-0961">Cell wall biogenesis/degradation</keyword>
<dbReference type="GO" id="GO:0071949">
    <property type="term" value="F:FAD binding"/>
    <property type="evidence" value="ECO:0007669"/>
    <property type="project" value="InterPro"/>
</dbReference>
<evidence type="ECO:0000256" key="17">
    <source>
        <dbReference type="HAMAP-Rule" id="MF_00037"/>
    </source>
</evidence>
<dbReference type="InterPro" id="IPR036318">
    <property type="entry name" value="FAD-bd_PCMH-like_sf"/>
</dbReference>
<sequence length="378" mass="39013">MTDLPALSALTTMRVGGTPERLLEPADRDALVAAAREVWSGGDEWLLLGGGSNTIAADDGFEGTVLRIVTRGVERLAAEEGRIRLRVQAGEPWDALVALTVRNGWAGIEALSGIPGSTGAAPVQNIGAYGQEIESVLIGVEFLDYLTGEVRTLTRAELGLGYRTSVLKRGMAGVVLSVDLELADHAVPGGVGVSLSAPIAYAQLADSLAVPLGSRVSVAELRRAVLALRASKGMVLDPADPDSVSAGSFFTNPIVSENVARGLPSDAPRWSVGPPEPDTILSLGPEGVHPLDVPVLADGPYGTKLSAAWLIENAGIRRGFALPGSGAAISSKHTLAIVNRGAATAADIAQLASFVQGRVQADFGVVLHPEPVLVGLTL</sequence>
<organism evidence="19 20">
    <name type="scientific">Leifsonia xyli subsp. cynodontis DSM 46306</name>
    <dbReference type="NCBI Taxonomy" id="1389489"/>
    <lineage>
        <taxon>Bacteria</taxon>
        <taxon>Bacillati</taxon>
        <taxon>Actinomycetota</taxon>
        <taxon>Actinomycetes</taxon>
        <taxon>Micrococcales</taxon>
        <taxon>Microbacteriaceae</taxon>
        <taxon>Leifsonia</taxon>
    </lineage>
</organism>
<dbReference type="InterPro" id="IPR011601">
    <property type="entry name" value="MurB_C"/>
</dbReference>
<accession>U3P2G3</accession>
<dbReference type="InterPro" id="IPR016169">
    <property type="entry name" value="FAD-bd_PCMH_sub2"/>
</dbReference>
<dbReference type="InterPro" id="IPR016167">
    <property type="entry name" value="FAD-bd_PCMH_sub1"/>
</dbReference>
<comment type="subcellular location">
    <subcellularLocation>
        <location evidence="3 17">Cytoplasm</location>
    </subcellularLocation>
</comment>
<feature type="active site" evidence="17">
    <location>
        <position position="163"/>
    </location>
</feature>
<keyword evidence="13 17" id="KW-0560">Oxidoreductase</keyword>
<dbReference type="Pfam" id="PF01565">
    <property type="entry name" value="FAD_binding_4"/>
    <property type="match status" value="1"/>
</dbReference>
<evidence type="ECO:0000256" key="9">
    <source>
        <dbReference type="ARBA" id="ARBA00022827"/>
    </source>
</evidence>
<comment type="function">
    <text evidence="2 17">Cell wall formation.</text>
</comment>
<dbReference type="SUPFAM" id="SSF56176">
    <property type="entry name" value="FAD-binding/transporter-associated domain-like"/>
    <property type="match status" value="1"/>
</dbReference>
<dbReference type="EMBL" id="CP006734">
    <property type="protein sequence ID" value="AGW40500.1"/>
    <property type="molecule type" value="Genomic_DNA"/>
</dbReference>
<dbReference type="GO" id="GO:0009252">
    <property type="term" value="P:peptidoglycan biosynthetic process"/>
    <property type="evidence" value="ECO:0007669"/>
    <property type="project" value="UniProtKB-UniRule"/>
</dbReference>
<evidence type="ECO:0000256" key="5">
    <source>
        <dbReference type="ARBA" id="ARBA00010485"/>
    </source>
</evidence>
<dbReference type="EC" id="1.3.1.98" evidence="17"/>
<evidence type="ECO:0000256" key="13">
    <source>
        <dbReference type="ARBA" id="ARBA00023002"/>
    </source>
</evidence>
<keyword evidence="8 17" id="KW-0285">Flavoprotein</keyword>
<reference evidence="19 20" key="1">
    <citation type="journal article" date="2013" name="Genome Announc.">
        <title>Complete Genome Sequence of Leifsonia xyli subsp. cynodontis Strain DSM46306, a Gram-Positive Bacterial Pathogen of Grasses.</title>
        <authorList>
            <person name="Monteiro-Vitorello C.B."/>
            <person name="Zerillo M.M."/>
            <person name="Van Sluys M.A."/>
            <person name="Camargo L.E."/>
            <person name="Kitajima J.P."/>
        </authorList>
    </citation>
    <scope>NUCLEOTIDE SEQUENCE [LARGE SCALE GENOMIC DNA]</scope>
    <source>
        <strain evidence="19 20">DSM 46306</strain>
    </source>
</reference>
<comment type="catalytic activity">
    <reaction evidence="16 17">
        <text>UDP-N-acetyl-alpha-D-muramate + NADP(+) = UDP-N-acetyl-3-O-(1-carboxyvinyl)-alpha-D-glucosamine + NADPH + H(+)</text>
        <dbReference type="Rhea" id="RHEA:12248"/>
        <dbReference type="ChEBI" id="CHEBI:15378"/>
        <dbReference type="ChEBI" id="CHEBI:57783"/>
        <dbReference type="ChEBI" id="CHEBI:58349"/>
        <dbReference type="ChEBI" id="CHEBI:68483"/>
        <dbReference type="ChEBI" id="CHEBI:70757"/>
        <dbReference type="EC" id="1.3.1.98"/>
    </reaction>
</comment>
<evidence type="ECO:0000256" key="10">
    <source>
        <dbReference type="ARBA" id="ARBA00022857"/>
    </source>
</evidence>
<evidence type="ECO:0000256" key="14">
    <source>
        <dbReference type="ARBA" id="ARBA00023306"/>
    </source>
</evidence>
<keyword evidence="20" id="KW-1185">Reference proteome</keyword>
<evidence type="ECO:0000256" key="15">
    <source>
        <dbReference type="ARBA" id="ARBA00023316"/>
    </source>
</evidence>
<dbReference type="GO" id="GO:0008762">
    <property type="term" value="F:UDP-N-acetylmuramate dehydrogenase activity"/>
    <property type="evidence" value="ECO:0007669"/>
    <property type="project" value="UniProtKB-UniRule"/>
</dbReference>
<comment type="pathway">
    <text evidence="4 17">Cell wall biogenesis; peptidoglycan biosynthesis.</text>
</comment>
<dbReference type="PANTHER" id="PTHR21071:SF4">
    <property type="entry name" value="UDP-N-ACETYLENOLPYRUVOYLGLUCOSAMINE REDUCTASE"/>
    <property type="match status" value="1"/>
</dbReference>
<keyword evidence="11 17" id="KW-0133">Cell shape</keyword>
<evidence type="ECO:0000256" key="7">
    <source>
        <dbReference type="ARBA" id="ARBA00022618"/>
    </source>
</evidence>
<evidence type="ECO:0000256" key="11">
    <source>
        <dbReference type="ARBA" id="ARBA00022960"/>
    </source>
</evidence>
<evidence type="ECO:0000256" key="8">
    <source>
        <dbReference type="ARBA" id="ARBA00022630"/>
    </source>
</evidence>
<comment type="cofactor">
    <cofactor evidence="1 17">
        <name>FAD</name>
        <dbReference type="ChEBI" id="CHEBI:57692"/>
    </cofactor>
</comment>
<evidence type="ECO:0000256" key="6">
    <source>
        <dbReference type="ARBA" id="ARBA00022490"/>
    </source>
</evidence>
<keyword evidence="9 17" id="KW-0274">FAD</keyword>
<keyword evidence="6 17" id="KW-0963">Cytoplasm</keyword>
<evidence type="ECO:0000313" key="20">
    <source>
        <dbReference type="Proteomes" id="UP000016743"/>
    </source>
</evidence>
<evidence type="ECO:0000256" key="1">
    <source>
        <dbReference type="ARBA" id="ARBA00001974"/>
    </source>
</evidence>
<keyword evidence="7 17" id="KW-0132">Cell division</keyword>
<evidence type="ECO:0000256" key="12">
    <source>
        <dbReference type="ARBA" id="ARBA00022984"/>
    </source>
</evidence>
<gene>
    <name evidence="17" type="primary">murB</name>
    <name evidence="19" type="ORF">O159_02710</name>
</gene>
<dbReference type="UniPathway" id="UPA00219"/>
<evidence type="ECO:0000256" key="16">
    <source>
        <dbReference type="ARBA" id="ARBA00048914"/>
    </source>
</evidence>
<dbReference type="eggNOG" id="COG0812">
    <property type="taxonomic scope" value="Bacteria"/>
</dbReference>
<dbReference type="PANTHER" id="PTHR21071">
    <property type="entry name" value="UDP-N-ACETYLENOLPYRUVOYLGLUCOSAMINE REDUCTASE"/>
    <property type="match status" value="1"/>
</dbReference>
<proteinExistence type="inferred from homology"/>
<dbReference type="HOGENOM" id="CLU_035304_0_1_11"/>
<dbReference type="InterPro" id="IPR016166">
    <property type="entry name" value="FAD-bd_PCMH"/>
</dbReference>
<dbReference type="PROSITE" id="PS51387">
    <property type="entry name" value="FAD_PCMH"/>
    <property type="match status" value="1"/>
</dbReference>
<dbReference type="Proteomes" id="UP000016743">
    <property type="component" value="Chromosome"/>
</dbReference>
<comment type="similarity">
    <text evidence="5 17">Belongs to the MurB family.</text>
</comment>
<dbReference type="GO" id="GO:0008360">
    <property type="term" value="P:regulation of cell shape"/>
    <property type="evidence" value="ECO:0007669"/>
    <property type="project" value="UniProtKB-KW"/>
</dbReference>
<dbReference type="InterPro" id="IPR003170">
    <property type="entry name" value="MurB"/>
</dbReference>
<dbReference type="STRING" id="1389489.O159_02710"/>
<dbReference type="InterPro" id="IPR036635">
    <property type="entry name" value="MurB_C_sf"/>
</dbReference>
<dbReference type="HAMAP" id="MF_00037">
    <property type="entry name" value="MurB"/>
    <property type="match status" value="1"/>
</dbReference>
<protein>
    <recommendedName>
        <fullName evidence="17">UDP-N-acetylenolpyruvoylglucosamine reductase</fullName>
        <ecNumber evidence="17">1.3.1.98</ecNumber>
    </recommendedName>
    <alternativeName>
        <fullName evidence="17">UDP-N-acetylmuramate dehydrogenase</fullName>
    </alternativeName>
</protein>